<dbReference type="Pfam" id="PF01381">
    <property type="entry name" value="HTH_3"/>
    <property type="match status" value="1"/>
</dbReference>
<accession>A0A926EK67</accession>
<evidence type="ECO:0000259" key="2">
    <source>
        <dbReference type="PROSITE" id="PS50943"/>
    </source>
</evidence>
<dbReference type="AlphaFoldDB" id="A0A926EK67"/>
<dbReference type="SMART" id="SM00530">
    <property type="entry name" value="HTH_XRE"/>
    <property type="match status" value="1"/>
</dbReference>
<dbReference type="SUPFAM" id="SSF47413">
    <property type="entry name" value="lambda repressor-like DNA-binding domains"/>
    <property type="match status" value="1"/>
</dbReference>
<dbReference type="InterPro" id="IPR010982">
    <property type="entry name" value="Lambda_DNA-bd_dom_sf"/>
</dbReference>
<sequence length="154" mass="17916">MHQRIKELRKKHLKLSQESFGKQLGVSRSVINNIERNCLARPDQKLSLIKLMCKEFNVNEDWILNGNEPMFTESDMFSLDKLVHKHGGSDLDLEFLNAYFELDVEIRTAFIEHFKKRLSIFPNRNDAPRSDCPNVPEKLESEFPPVQSSQSDIV</sequence>
<evidence type="ECO:0000256" key="1">
    <source>
        <dbReference type="SAM" id="MobiDB-lite"/>
    </source>
</evidence>
<keyword evidence="4" id="KW-1185">Reference proteome</keyword>
<dbReference type="InterPro" id="IPR001387">
    <property type="entry name" value="Cro/C1-type_HTH"/>
</dbReference>
<evidence type="ECO:0000313" key="3">
    <source>
        <dbReference type="EMBL" id="MBC8581099.1"/>
    </source>
</evidence>
<dbReference type="GO" id="GO:0003677">
    <property type="term" value="F:DNA binding"/>
    <property type="evidence" value="ECO:0007669"/>
    <property type="project" value="InterPro"/>
</dbReference>
<comment type="caution">
    <text evidence="3">The sequence shown here is derived from an EMBL/GenBank/DDBJ whole genome shotgun (WGS) entry which is preliminary data.</text>
</comment>
<protein>
    <submittedName>
        <fullName evidence="3">Helix-turn-helix transcriptional regulator</fullName>
    </submittedName>
</protein>
<reference evidence="3" key="1">
    <citation type="submission" date="2020-08" db="EMBL/GenBank/DDBJ databases">
        <title>Genome public.</title>
        <authorList>
            <person name="Liu C."/>
            <person name="Sun Q."/>
        </authorList>
    </citation>
    <scope>NUCLEOTIDE SEQUENCE</scope>
    <source>
        <strain evidence="3">NSJ-12</strain>
    </source>
</reference>
<dbReference type="Proteomes" id="UP000655830">
    <property type="component" value="Unassembled WGS sequence"/>
</dbReference>
<gene>
    <name evidence="3" type="ORF">H8718_16400</name>
</gene>
<evidence type="ECO:0000313" key="4">
    <source>
        <dbReference type="Proteomes" id="UP000655830"/>
    </source>
</evidence>
<dbReference type="PROSITE" id="PS50943">
    <property type="entry name" value="HTH_CROC1"/>
    <property type="match status" value="1"/>
</dbReference>
<dbReference type="Gene3D" id="1.10.260.40">
    <property type="entry name" value="lambda repressor-like DNA-binding domains"/>
    <property type="match status" value="1"/>
</dbReference>
<proteinExistence type="predicted"/>
<name>A0A926EK67_9FIRM</name>
<organism evidence="3 4">
    <name type="scientific">Zhenhengia yiwuensis</name>
    <dbReference type="NCBI Taxonomy" id="2763666"/>
    <lineage>
        <taxon>Bacteria</taxon>
        <taxon>Bacillati</taxon>
        <taxon>Bacillota</taxon>
        <taxon>Clostridia</taxon>
        <taxon>Lachnospirales</taxon>
        <taxon>Lachnospiraceae</taxon>
        <taxon>Zhenhengia</taxon>
    </lineage>
</organism>
<feature type="region of interest" description="Disordered" evidence="1">
    <location>
        <begin position="128"/>
        <end position="154"/>
    </location>
</feature>
<dbReference type="EMBL" id="JACRSY010000036">
    <property type="protein sequence ID" value="MBC8581099.1"/>
    <property type="molecule type" value="Genomic_DNA"/>
</dbReference>
<dbReference type="CDD" id="cd00093">
    <property type="entry name" value="HTH_XRE"/>
    <property type="match status" value="1"/>
</dbReference>
<feature type="domain" description="HTH cro/C1-type" evidence="2">
    <location>
        <begin position="5"/>
        <end position="63"/>
    </location>
</feature>